<dbReference type="PANTHER" id="PTHR34710:SF10">
    <property type="entry name" value="EXPRESSED PROTEIN"/>
    <property type="match status" value="1"/>
</dbReference>
<evidence type="ECO:0000256" key="1">
    <source>
        <dbReference type="SAM" id="MobiDB-lite"/>
    </source>
</evidence>
<accession>A0A3L6FIX5</accession>
<dbReference type="PANTHER" id="PTHR34710">
    <property type="entry name" value="OS03G0834100 PROTEIN"/>
    <property type="match status" value="1"/>
</dbReference>
<evidence type="ECO:0000259" key="2">
    <source>
        <dbReference type="Pfam" id="PF12274"/>
    </source>
</evidence>
<dbReference type="EMBL" id="NCVQ01000004">
    <property type="protein sequence ID" value="PWZ32321.1"/>
    <property type="molecule type" value="Genomic_DNA"/>
</dbReference>
<protein>
    <submittedName>
        <fullName evidence="3">Kinesin-like protein KIN-UA</fullName>
    </submittedName>
</protein>
<dbReference type="InterPro" id="IPR022059">
    <property type="entry name" value="DUF3615"/>
</dbReference>
<organism evidence="3 4">
    <name type="scientific">Zea mays</name>
    <name type="common">Maize</name>
    <dbReference type="NCBI Taxonomy" id="4577"/>
    <lineage>
        <taxon>Eukaryota</taxon>
        <taxon>Viridiplantae</taxon>
        <taxon>Streptophyta</taxon>
        <taxon>Embryophyta</taxon>
        <taxon>Tracheophyta</taxon>
        <taxon>Spermatophyta</taxon>
        <taxon>Magnoliopsida</taxon>
        <taxon>Liliopsida</taxon>
        <taxon>Poales</taxon>
        <taxon>Poaceae</taxon>
        <taxon>PACMAD clade</taxon>
        <taxon>Panicoideae</taxon>
        <taxon>Andropogonodae</taxon>
        <taxon>Andropogoneae</taxon>
        <taxon>Tripsacinae</taxon>
        <taxon>Zea</taxon>
    </lineage>
</organism>
<dbReference type="ExpressionAtlas" id="A0A3L6FIX5">
    <property type="expression patterns" value="baseline and differential"/>
</dbReference>
<reference evidence="3 4" key="1">
    <citation type="journal article" date="2018" name="Nat. Genet.">
        <title>Extensive intraspecific gene order and gene structural variations between Mo17 and other maize genomes.</title>
        <authorList>
            <person name="Sun S."/>
            <person name="Zhou Y."/>
            <person name="Chen J."/>
            <person name="Shi J."/>
            <person name="Zhao H."/>
            <person name="Zhao H."/>
            <person name="Song W."/>
            <person name="Zhang M."/>
            <person name="Cui Y."/>
            <person name="Dong X."/>
            <person name="Liu H."/>
            <person name="Ma X."/>
            <person name="Jiao Y."/>
            <person name="Wang B."/>
            <person name="Wei X."/>
            <person name="Stein J.C."/>
            <person name="Glaubitz J.C."/>
            <person name="Lu F."/>
            <person name="Yu G."/>
            <person name="Liang C."/>
            <person name="Fengler K."/>
            <person name="Li B."/>
            <person name="Rafalski A."/>
            <person name="Schnable P.S."/>
            <person name="Ware D.H."/>
            <person name="Buckler E.S."/>
            <person name="Lai J."/>
        </authorList>
    </citation>
    <scope>NUCLEOTIDE SEQUENCE [LARGE SCALE GENOMIC DNA]</scope>
    <source>
        <strain evidence="4">cv. Missouri 17</strain>
        <tissue evidence="3">Seedling</tissue>
    </source>
</reference>
<sequence length="443" mass="50294">MQMGSMEFVAPALEELLPELSLEEQPRLQNQSRERDRIRKRRNKHSPPPRPSLISVQYVMDMGSMGMDFVAPALEELLPDLSREEQLRLQNKSRGRDRISKPRNKHAPRPRPSPFSEWDGNIFKIPQVLHALAHYNARHPYALQGGEFDVVKPLKQSRVGFRGQAWFHVNFWARPRSSSSSNNKTIKRFFAEVHYKPTPISSPSSSSSSLAITAVPIVEICIIIEEPLSQYRRSCAFCPSYRDILHPKGCRKFVCGNDKDRFEQRLDPCCCTGMGIGKMPFTARPDMSAFLNISPKECDQSIFQLQESMARELEKELTKATEEFTIEIQSLKGKISGLISEKESIYDELKSTQEKVQLEMSQRKGLEDQIIRFKQSVSDSCAEESKTSCSMVRSGSGLGNTAFVSKSEKLREALSGQRGTISKIFEEGNFASRKISRSDICLF</sequence>
<feature type="region of interest" description="Disordered" evidence="1">
    <location>
        <begin position="20"/>
        <end position="53"/>
    </location>
</feature>
<comment type="caution">
    <text evidence="3">The sequence shown here is derived from an EMBL/GenBank/DDBJ whole genome shotgun (WGS) entry which is preliminary data.</text>
</comment>
<feature type="compositionally biased region" description="Basic residues" evidence="1">
    <location>
        <begin position="38"/>
        <end position="47"/>
    </location>
</feature>
<proteinExistence type="predicted"/>
<feature type="domain" description="DUF3615" evidence="2">
    <location>
        <begin position="130"/>
        <end position="247"/>
    </location>
</feature>
<dbReference type="Proteomes" id="UP000251960">
    <property type="component" value="Chromosome 3"/>
</dbReference>
<gene>
    <name evidence="3" type="primary">KINUA_0</name>
    <name evidence="3" type="ORF">Zm00014a_031847</name>
</gene>
<feature type="region of interest" description="Disordered" evidence="1">
    <location>
        <begin position="89"/>
        <end position="118"/>
    </location>
</feature>
<evidence type="ECO:0000313" key="4">
    <source>
        <dbReference type="Proteomes" id="UP000251960"/>
    </source>
</evidence>
<dbReference type="Pfam" id="PF12274">
    <property type="entry name" value="DUF3615"/>
    <property type="match status" value="1"/>
</dbReference>
<evidence type="ECO:0000313" key="3">
    <source>
        <dbReference type="EMBL" id="PWZ32321.1"/>
    </source>
</evidence>
<dbReference type="AlphaFoldDB" id="A0A3L6FIX5"/>
<name>A0A3L6FIX5_MAIZE</name>